<dbReference type="InterPro" id="IPR011067">
    <property type="entry name" value="Plasmid_toxin/cell-grow_inhib"/>
</dbReference>
<organism evidence="1 2">
    <name type="scientific">Actinoplanes oblitus</name>
    <dbReference type="NCBI Taxonomy" id="3040509"/>
    <lineage>
        <taxon>Bacteria</taxon>
        <taxon>Bacillati</taxon>
        <taxon>Actinomycetota</taxon>
        <taxon>Actinomycetes</taxon>
        <taxon>Micromonosporales</taxon>
        <taxon>Micromonosporaceae</taxon>
        <taxon>Actinoplanes</taxon>
    </lineage>
</organism>
<protein>
    <submittedName>
        <fullName evidence="1">Uncharacterized protein</fullName>
    </submittedName>
</protein>
<dbReference type="Gene3D" id="2.30.30.110">
    <property type="match status" value="1"/>
</dbReference>
<evidence type="ECO:0000313" key="2">
    <source>
        <dbReference type="Proteomes" id="UP001240150"/>
    </source>
</evidence>
<proteinExistence type="predicted"/>
<dbReference type="EMBL" id="CP126980">
    <property type="protein sequence ID" value="WIN00253.1"/>
    <property type="molecule type" value="Genomic_DNA"/>
</dbReference>
<reference evidence="1 2" key="1">
    <citation type="submission" date="2023-06" db="EMBL/GenBank/DDBJ databases">
        <authorList>
            <person name="Yushchuk O."/>
            <person name="Binda E."/>
            <person name="Ruckert-Reed C."/>
            <person name="Fedorenko V."/>
            <person name="Kalinowski J."/>
            <person name="Marinelli F."/>
        </authorList>
    </citation>
    <scope>NUCLEOTIDE SEQUENCE [LARGE SCALE GENOMIC DNA]</scope>
    <source>
        <strain evidence="1 2">NRRL 3884</strain>
    </source>
</reference>
<sequence>MASLFGLMALSRPAPGGHVERGEVWWAQIDDKRPVVLLSGGVGPEFLAVQIVEPATPAQKIGFVLLSGEQAVDVDERRRILAAAGLDKRAIGIEVLLGAQEGVAQAGVVRLALPKDGKVFCTWGTTVSAESLVQRIGILSPAKLHELNTALALAGGE</sequence>
<dbReference type="Proteomes" id="UP001240150">
    <property type="component" value="Chromosome"/>
</dbReference>
<accession>A0ABY8WS08</accession>
<keyword evidence="2" id="KW-1185">Reference proteome</keyword>
<gene>
    <name evidence="1" type="ORF">ACTOB_003948</name>
</gene>
<dbReference type="RefSeq" id="WP_284921762.1">
    <property type="nucleotide sequence ID" value="NZ_CP126980.1"/>
</dbReference>
<dbReference type="SUPFAM" id="SSF50118">
    <property type="entry name" value="Cell growth inhibitor/plasmid maintenance toxic component"/>
    <property type="match status" value="1"/>
</dbReference>
<name>A0ABY8WS08_9ACTN</name>
<evidence type="ECO:0000313" key="1">
    <source>
        <dbReference type="EMBL" id="WIN00253.1"/>
    </source>
</evidence>